<keyword evidence="3" id="KW-1185">Reference proteome</keyword>
<dbReference type="RefSeq" id="WP_132400265.1">
    <property type="nucleotide sequence ID" value="NZ_SMKA01000002.1"/>
</dbReference>
<dbReference type="OrthoDB" id="9771302at2"/>
<organism evidence="2 3">
    <name type="scientific">Kribbella albertanoniae</name>
    <dbReference type="NCBI Taxonomy" id="1266829"/>
    <lineage>
        <taxon>Bacteria</taxon>
        <taxon>Bacillati</taxon>
        <taxon>Actinomycetota</taxon>
        <taxon>Actinomycetes</taxon>
        <taxon>Propionibacteriales</taxon>
        <taxon>Kribbellaceae</taxon>
        <taxon>Kribbella</taxon>
    </lineage>
</organism>
<evidence type="ECO:0000313" key="3">
    <source>
        <dbReference type="Proteomes" id="UP000295075"/>
    </source>
</evidence>
<evidence type="ECO:0000259" key="1">
    <source>
        <dbReference type="Pfam" id="PF01370"/>
    </source>
</evidence>
<feature type="domain" description="NAD-dependent epimerase/dehydratase" evidence="1">
    <location>
        <begin position="4"/>
        <end position="71"/>
    </location>
</feature>
<dbReference type="PANTHER" id="PTHR12126">
    <property type="entry name" value="NADH-UBIQUINONE OXIDOREDUCTASE 39 KDA SUBUNIT-RELATED"/>
    <property type="match status" value="1"/>
</dbReference>
<dbReference type="PANTHER" id="PTHR12126:SF11">
    <property type="entry name" value="NADH DEHYDROGENASE [UBIQUINONE] 1 ALPHA SUBCOMPLEX SUBUNIT 9, MITOCHONDRIAL"/>
    <property type="match status" value="1"/>
</dbReference>
<protein>
    <submittedName>
        <fullName evidence="2">NAD-dependent epimerase/dehydratase family protein</fullName>
    </submittedName>
</protein>
<dbReference type="InterPro" id="IPR001509">
    <property type="entry name" value="Epimerase_deHydtase"/>
</dbReference>
<dbReference type="Pfam" id="PF01370">
    <property type="entry name" value="Epimerase"/>
    <property type="match status" value="1"/>
</dbReference>
<dbReference type="Gene3D" id="3.40.50.720">
    <property type="entry name" value="NAD(P)-binding Rossmann-like Domain"/>
    <property type="match status" value="1"/>
</dbReference>
<dbReference type="Proteomes" id="UP000295075">
    <property type="component" value="Unassembled WGS sequence"/>
</dbReference>
<name>A0A4R4QIJ3_9ACTN</name>
<dbReference type="InterPro" id="IPR051207">
    <property type="entry name" value="ComplexI_NDUFA9_subunit"/>
</dbReference>
<dbReference type="SUPFAM" id="SSF51735">
    <property type="entry name" value="NAD(P)-binding Rossmann-fold domains"/>
    <property type="match status" value="1"/>
</dbReference>
<sequence length="240" mass="25432">MSTILVTGGTGSLGRPTVEHLRAAGHTVRVLSRRAGQGLVSGDLTTGQGLDAAVAGVDTVVHLATGQGRKDVVQTQNLLDVTPLPTHIVYMSIAGADRIPLAYYRYKVAAERLVEEREAYTILRATQFHSLLDRLFSVKGPFILAPSITLQPIAVQDVAVRLTELAGGPAAGRVPDIGGPERQPVTDLARAWKAAHGSRRLVLPVRAPGKLFRAFDDGAALVDGPSYGHITFADYLGGKS</sequence>
<proteinExistence type="predicted"/>
<dbReference type="GO" id="GO:0044877">
    <property type="term" value="F:protein-containing complex binding"/>
    <property type="evidence" value="ECO:0007669"/>
    <property type="project" value="TreeGrafter"/>
</dbReference>
<dbReference type="EMBL" id="SMKA01000002">
    <property type="protein sequence ID" value="TDC35484.1"/>
    <property type="molecule type" value="Genomic_DNA"/>
</dbReference>
<reference evidence="2 3" key="1">
    <citation type="submission" date="2019-03" db="EMBL/GenBank/DDBJ databases">
        <title>Draft genome sequences of novel Actinobacteria.</title>
        <authorList>
            <person name="Sahin N."/>
            <person name="Ay H."/>
            <person name="Saygin H."/>
        </authorList>
    </citation>
    <scope>NUCLEOTIDE SEQUENCE [LARGE SCALE GENOMIC DNA]</scope>
    <source>
        <strain evidence="2 3">JCM 30547</strain>
    </source>
</reference>
<comment type="caution">
    <text evidence="2">The sequence shown here is derived from an EMBL/GenBank/DDBJ whole genome shotgun (WGS) entry which is preliminary data.</text>
</comment>
<evidence type="ECO:0000313" key="2">
    <source>
        <dbReference type="EMBL" id="TDC35484.1"/>
    </source>
</evidence>
<dbReference type="AlphaFoldDB" id="A0A4R4QIJ3"/>
<accession>A0A4R4QIJ3</accession>
<gene>
    <name evidence="2" type="ORF">E1261_01065</name>
</gene>
<dbReference type="InterPro" id="IPR036291">
    <property type="entry name" value="NAD(P)-bd_dom_sf"/>
</dbReference>